<dbReference type="Proteomes" id="UP001360953">
    <property type="component" value="Unassembled WGS sequence"/>
</dbReference>
<keyword evidence="1" id="KW-0812">Transmembrane</keyword>
<dbReference type="EMBL" id="JBBPEH010000012">
    <property type="protein sequence ID" value="KAK7531748.1"/>
    <property type="molecule type" value="Genomic_DNA"/>
</dbReference>
<comment type="caution">
    <text evidence="2">The sequence shown here is derived from an EMBL/GenBank/DDBJ whole genome shotgun (WGS) entry which is preliminary data.</text>
</comment>
<reference evidence="2 3" key="1">
    <citation type="submission" date="2024-04" db="EMBL/GenBank/DDBJ databases">
        <title>Phyllosticta paracitricarpa is synonymous to the EU quarantine fungus P. citricarpa based on phylogenomic analyses.</title>
        <authorList>
            <consortium name="Lawrence Berkeley National Laboratory"/>
            <person name="Van ingen-buijs V.A."/>
            <person name="Van westerhoven A.C."/>
            <person name="Haridas S."/>
            <person name="Skiadas P."/>
            <person name="Martin F."/>
            <person name="Groenewald J.Z."/>
            <person name="Crous P.W."/>
            <person name="Seidl M.F."/>
        </authorList>
    </citation>
    <scope>NUCLEOTIDE SEQUENCE [LARGE SCALE GENOMIC DNA]</scope>
    <source>
        <strain evidence="2 3">CPC 17464</strain>
    </source>
</reference>
<dbReference type="GeneID" id="92026768"/>
<name>A0ABR1L925_9PEZI</name>
<organism evidence="2 3">
    <name type="scientific">Phyllosticta citribraziliensis</name>
    <dbReference type="NCBI Taxonomy" id="989973"/>
    <lineage>
        <taxon>Eukaryota</taxon>
        <taxon>Fungi</taxon>
        <taxon>Dikarya</taxon>
        <taxon>Ascomycota</taxon>
        <taxon>Pezizomycotina</taxon>
        <taxon>Dothideomycetes</taxon>
        <taxon>Dothideomycetes incertae sedis</taxon>
        <taxon>Botryosphaeriales</taxon>
        <taxon>Phyllostictaceae</taxon>
        <taxon>Phyllosticta</taxon>
    </lineage>
</organism>
<evidence type="ECO:0000256" key="1">
    <source>
        <dbReference type="SAM" id="Phobius"/>
    </source>
</evidence>
<keyword evidence="1" id="KW-1133">Transmembrane helix</keyword>
<proteinExistence type="predicted"/>
<feature type="transmembrane region" description="Helical" evidence="1">
    <location>
        <begin position="28"/>
        <end position="47"/>
    </location>
</feature>
<feature type="transmembrane region" description="Helical" evidence="1">
    <location>
        <begin position="130"/>
        <end position="152"/>
    </location>
</feature>
<dbReference type="RefSeq" id="XP_066651572.1">
    <property type="nucleotide sequence ID" value="XM_066793862.1"/>
</dbReference>
<evidence type="ECO:0000313" key="2">
    <source>
        <dbReference type="EMBL" id="KAK7531748.1"/>
    </source>
</evidence>
<evidence type="ECO:0000313" key="3">
    <source>
        <dbReference type="Proteomes" id="UP001360953"/>
    </source>
</evidence>
<gene>
    <name evidence="2" type="ORF">J3D65DRAFT_127676</name>
</gene>
<accession>A0ABR1L925</accession>
<sequence>MSPFQVPYMASPAHHASGNERIRLFPKYILYSGSLVTLVLLAIAFWACGAREPFALPVSAGLWVENHTKEKTFILTLIGSVLAYITLFLLDKLLHLMVKQKIQASTSLATIEGWSKLSYHKLFLDVKSPYLALFSLAMWITASSLTSAYTTLLTPKPIIQSVALAGSEIHVQTDQFAEWYKENKVKENNDDLTTCGWWEYTNPNPTLPGSVFYTSCAWAVDQVAFMTSGMVSALSTSLLENKNNTYVTYTRVADTVFDGSTGGVLPIGRLGILAFVDDVDYAPFSDDHASLSYTLLSDHYASLSYNYTLEQQGFSVDISCKNTTGQESPISRSDEEPTSVSNGYDDQTMGLYTFTYDTTECVNPLRENDTFVTPQNASMGVYICMGDDAAAQKWTLYLRSFGTYTDVFGNMTCTINPYLTTNNVTYMNYGGMIKVDSVRPLEGSSSKVPPEILESILHALIDPYTSTVRTPQPHLHSSQRVHGELIPSLHSHDTAY</sequence>
<feature type="transmembrane region" description="Helical" evidence="1">
    <location>
        <begin position="72"/>
        <end position="90"/>
    </location>
</feature>
<keyword evidence="1" id="KW-0472">Membrane</keyword>
<keyword evidence="3" id="KW-1185">Reference proteome</keyword>
<protein>
    <submittedName>
        <fullName evidence="2">Uncharacterized protein</fullName>
    </submittedName>
</protein>